<keyword evidence="17" id="KW-1208">Phospholipid metabolism</keyword>
<evidence type="ECO:0000313" key="26">
    <source>
        <dbReference type="EMBL" id="WFP17585.1"/>
    </source>
</evidence>
<evidence type="ECO:0000256" key="13">
    <source>
        <dbReference type="ARBA" id="ARBA00022989"/>
    </source>
</evidence>
<comment type="subcellular location">
    <subcellularLocation>
        <location evidence="2">Cell membrane</location>
        <topology evidence="2">Multi-pass membrane protein</topology>
    </subcellularLocation>
</comment>
<evidence type="ECO:0000256" key="6">
    <source>
        <dbReference type="ARBA" id="ARBA00012487"/>
    </source>
</evidence>
<feature type="compositionally biased region" description="Low complexity" evidence="24">
    <location>
        <begin position="7"/>
        <end position="26"/>
    </location>
</feature>
<evidence type="ECO:0000313" key="27">
    <source>
        <dbReference type="Proteomes" id="UP001219037"/>
    </source>
</evidence>
<evidence type="ECO:0000256" key="7">
    <source>
        <dbReference type="ARBA" id="ARBA00019373"/>
    </source>
</evidence>
<dbReference type="PANTHER" id="PTHR46382">
    <property type="entry name" value="PHOSPHATIDATE CYTIDYLYLTRANSFERASE"/>
    <property type="match status" value="1"/>
</dbReference>
<keyword evidence="15 25" id="KW-0472">Membrane</keyword>
<gene>
    <name evidence="26" type="ORF">P8192_05645</name>
</gene>
<evidence type="ECO:0000256" key="17">
    <source>
        <dbReference type="ARBA" id="ARBA00023264"/>
    </source>
</evidence>
<dbReference type="GO" id="GO:0004605">
    <property type="term" value="F:phosphatidate cytidylyltransferase activity"/>
    <property type="evidence" value="ECO:0007669"/>
    <property type="project" value="UniProtKB-EC"/>
</dbReference>
<reference evidence="26 27" key="1">
    <citation type="submission" date="2023-04" db="EMBL/GenBank/DDBJ databases">
        <title>Funneling lignin-derived compounds into biodiesel using alkali-halophilic Citricoccus sp. P2.</title>
        <authorList>
            <person name="Luo C.-B."/>
        </authorList>
    </citation>
    <scope>NUCLEOTIDE SEQUENCE [LARGE SCALE GENOMIC DNA]</scope>
    <source>
        <strain evidence="26 27">P2</strain>
    </source>
</reference>
<accession>A0ABY8H8V9</accession>
<keyword evidence="12 26" id="KW-0548">Nucleotidyltransferase</keyword>
<dbReference type="EC" id="2.7.7.41" evidence="6"/>
<dbReference type="Pfam" id="PF01148">
    <property type="entry name" value="CTP_transf_1"/>
    <property type="match status" value="1"/>
</dbReference>
<evidence type="ECO:0000256" key="20">
    <source>
        <dbReference type="ARBA" id="ARBA00032253"/>
    </source>
</evidence>
<evidence type="ECO:0000256" key="5">
    <source>
        <dbReference type="ARBA" id="ARBA00010185"/>
    </source>
</evidence>
<feature type="transmembrane region" description="Helical" evidence="25">
    <location>
        <begin position="317"/>
        <end position="336"/>
    </location>
</feature>
<keyword evidence="27" id="KW-1185">Reference proteome</keyword>
<feature type="transmembrane region" description="Helical" evidence="25">
    <location>
        <begin position="249"/>
        <end position="270"/>
    </location>
</feature>
<keyword evidence="9" id="KW-0444">Lipid biosynthesis</keyword>
<comment type="pathway">
    <text evidence="4">Lipid metabolism.</text>
</comment>
<evidence type="ECO:0000256" key="25">
    <source>
        <dbReference type="SAM" id="Phobius"/>
    </source>
</evidence>
<protein>
    <recommendedName>
        <fullName evidence="7">Phosphatidate cytidylyltransferase</fullName>
        <ecNumber evidence="6">2.7.7.41</ecNumber>
    </recommendedName>
    <alternativeName>
        <fullName evidence="20">CDP-DAG synthase</fullName>
    </alternativeName>
    <alternativeName>
        <fullName evidence="22">CDP-DG synthase</fullName>
    </alternativeName>
    <alternativeName>
        <fullName evidence="18">CDP-diacylglycerol synthase</fullName>
    </alternativeName>
    <alternativeName>
        <fullName evidence="21">CDP-diglyceride pyrophosphorylase</fullName>
    </alternativeName>
    <alternativeName>
        <fullName evidence="23">CDP-diglyceride synthase</fullName>
    </alternativeName>
    <alternativeName>
        <fullName evidence="19">CTP:phosphatidate cytidylyltransferase</fullName>
    </alternativeName>
</protein>
<dbReference type="RefSeq" id="WP_270105714.1">
    <property type="nucleotide sequence ID" value="NZ_CP121252.1"/>
</dbReference>
<feature type="transmembrane region" description="Helical" evidence="25">
    <location>
        <begin position="342"/>
        <end position="360"/>
    </location>
</feature>
<evidence type="ECO:0000256" key="9">
    <source>
        <dbReference type="ARBA" id="ARBA00022516"/>
    </source>
</evidence>
<evidence type="ECO:0000256" key="10">
    <source>
        <dbReference type="ARBA" id="ARBA00022679"/>
    </source>
</evidence>
<sequence>MSDPADTATSSPREETTSSSHPETASGPVITELEGFPDPVRDPDTGMIIPQSRKERRALEAAQAAAAASSTVGEPPVPPEQLPAAVAAAPLVSRIPGTGSGAAIDPRGGRAAIGIDLTDEGAQAALDSPLELPAAEEPKKSRAGRNLPAAIITGVILLGTAIVGLLYVHLVLVVLIVVLLLMGTWEIARALRPRGIDVPLAPLWVASAAMPLTAYFGGIDAMMFALFGTMLLALYWCVVESSTTPVGTVLSAMLILLWVPFLLSFGVVLLHEPQGSLMVASLLLIVVANDTGGYVVGVLFGKHPMAPKVSPKKSWEGLMGSLVAAMGVGAGCFHWALHEPWWIGALLGFAIVFAATAGDFSESMVKRELDIKDMGNSLPGHGGAMDRLDSLVFAAPVAYTVFVVLMP</sequence>
<evidence type="ECO:0000256" key="16">
    <source>
        <dbReference type="ARBA" id="ARBA00023209"/>
    </source>
</evidence>
<comment type="similarity">
    <text evidence="5">Belongs to the CDS family.</text>
</comment>
<comment type="pathway">
    <text evidence="3">Phospholipid metabolism; CDP-diacylglycerol biosynthesis; CDP-diacylglycerol from sn-glycerol 3-phosphate: step 3/3.</text>
</comment>
<comment type="catalytic activity">
    <reaction evidence="1">
        <text>a 1,2-diacyl-sn-glycero-3-phosphate + CTP + H(+) = a CDP-1,2-diacyl-sn-glycerol + diphosphate</text>
        <dbReference type="Rhea" id="RHEA:16229"/>
        <dbReference type="ChEBI" id="CHEBI:15378"/>
        <dbReference type="ChEBI" id="CHEBI:33019"/>
        <dbReference type="ChEBI" id="CHEBI:37563"/>
        <dbReference type="ChEBI" id="CHEBI:58332"/>
        <dbReference type="ChEBI" id="CHEBI:58608"/>
        <dbReference type="EC" id="2.7.7.41"/>
    </reaction>
</comment>
<proteinExistence type="inferred from homology"/>
<organism evidence="26 27">
    <name type="scientific">Citricoccus muralis</name>
    <dbReference type="NCBI Taxonomy" id="169134"/>
    <lineage>
        <taxon>Bacteria</taxon>
        <taxon>Bacillati</taxon>
        <taxon>Actinomycetota</taxon>
        <taxon>Actinomycetes</taxon>
        <taxon>Micrococcales</taxon>
        <taxon>Micrococcaceae</taxon>
        <taxon>Citricoccus</taxon>
    </lineage>
</organism>
<evidence type="ECO:0000256" key="14">
    <source>
        <dbReference type="ARBA" id="ARBA00023098"/>
    </source>
</evidence>
<feature type="transmembrane region" description="Helical" evidence="25">
    <location>
        <begin position="149"/>
        <end position="182"/>
    </location>
</feature>
<keyword evidence="16" id="KW-0594">Phospholipid biosynthesis</keyword>
<keyword evidence="10 26" id="KW-0808">Transferase</keyword>
<evidence type="ECO:0000256" key="11">
    <source>
        <dbReference type="ARBA" id="ARBA00022692"/>
    </source>
</evidence>
<feature type="transmembrane region" description="Helical" evidence="25">
    <location>
        <begin position="212"/>
        <end position="237"/>
    </location>
</feature>
<evidence type="ECO:0000256" key="12">
    <source>
        <dbReference type="ARBA" id="ARBA00022695"/>
    </source>
</evidence>
<evidence type="ECO:0000256" key="24">
    <source>
        <dbReference type="SAM" id="MobiDB-lite"/>
    </source>
</evidence>
<evidence type="ECO:0000256" key="8">
    <source>
        <dbReference type="ARBA" id="ARBA00022475"/>
    </source>
</evidence>
<evidence type="ECO:0000256" key="1">
    <source>
        <dbReference type="ARBA" id="ARBA00001698"/>
    </source>
</evidence>
<evidence type="ECO:0000256" key="18">
    <source>
        <dbReference type="ARBA" id="ARBA00029893"/>
    </source>
</evidence>
<evidence type="ECO:0000256" key="21">
    <source>
        <dbReference type="ARBA" id="ARBA00032396"/>
    </source>
</evidence>
<feature type="region of interest" description="Disordered" evidence="24">
    <location>
        <begin position="1"/>
        <end position="78"/>
    </location>
</feature>
<keyword evidence="8" id="KW-1003">Cell membrane</keyword>
<evidence type="ECO:0000256" key="4">
    <source>
        <dbReference type="ARBA" id="ARBA00005189"/>
    </source>
</evidence>
<keyword evidence="14" id="KW-0443">Lipid metabolism</keyword>
<evidence type="ECO:0000256" key="19">
    <source>
        <dbReference type="ARBA" id="ARBA00031825"/>
    </source>
</evidence>
<dbReference type="PANTHER" id="PTHR46382:SF1">
    <property type="entry name" value="PHOSPHATIDATE CYTIDYLYLTRANSFERASE"/>
    <property type="match status" value="1"/>
</dbReference>
<keyword evidence="13 25" id="KW-1133">Transmembrane helix</keyword>
<evidence type="ECO:0000256" key="23">
    <source>
        <dbReference type="ARBA" id="ARBA00033406"/>
    </source>
</evidence>
<evidence type="ECO:0000256" key="15">
    <source>
        <dbReference type="ARBA" id="ARBA00023136"/>
    </source>
</evidence>
<evidence type="ECO:0000256" key="2">
    <source>
        <dbReference type="ARBA" id="ARBA00004651"/>
    </source>
</evidence>
<dbReference type="EMBL" id="CP121252">
    <property type="protein sequence ID" value="WFP17585.1"/>
    <property type="molecule type" value="Genomic_DNA"/>
</dbReference>
<evidence type="ECO:0000256" key="3">
    <source>
        <dbReference type="ARBA" id="ARBA00005119"/>
    </source>
</evidence>
<feature type="transmembrane region" description="Helical" evidence="25">
    <location>
        <begin position="276"/>
        <end position="296"/>
    </location>
</feature>
<dbReference type="Proteomes" id="UP001219037">
    <property type="component" value="Chromosome"/>
</dbReference>
<name>A0ABY8H8V9_9MICC</name>
<keyword evidence="11 25" id="KW-0812">Transmembrane</keyword>
<evidence type="ECO:0000256" key="22">
    <source>
        <dbReference type="ARBA" id="ARBA00032743"/>
    </source>
</evidence>